<name>A0A433TVR1_ELYCH</name>
<gene>
    <name evidence="3" type="ORF">EGW08_006641</name>
</gene>
<evidence type="ECO:0000256" key="1">
    <source>
        <dbReference type="SAM" id="SignalP"/>
    </source>
</evidence>
<evidence type="ECO:0000313" key="3">
    <source>
        <dbReference type="EMBL" id="RUS85629.1"/>
    </source>
</evidence>
<dbReference type="Proteomes" id="UP000271974">
    <property type="component" value="Unassembled WGS sequence"/>
</dbReference>
<evidence type="ECO:0000259" key="2">
    <source>
        <dbReference type="PROSITE" id="PS50213"/>
    </source>
</evidence>
<dbReference type="GO" id="GO:0007155">
    <property type="term" value="P:cell adhesion"/>
    <property type="evidence" value="ECO:0007669"/>
    <property type="project" value="TreeGrafter"/>
</dbReference>
<accession>A0A433TVR1</accession>
<dbReference type="Gene3D" id="2.30.180.10">
    <property type="entry name" value="FAS1 domain"/>
    <property type="match status" value="1"/>
</dbReference>
<dbReference type="PANTHER" id="PTHR10900:SF77">
    <property type="entry name" value="FI19380P1"/>
    <property type="match status" value="1"/>
</dbReference>
<dbReference type="GO" id="GO:0050839">
    <property type="term" value="F:cell adhesion molecule binding"/>
    <property type="evidence" value="ECO:0007669"/>
    <property type="project" value="TreeGrafter"/>
</dbReference>
<protein>
    <recommendedName>
        <fullName evidence="2">FAS1 domain-containing protein</fullName>
    </recommendedName>
</protein>
<dbReference type="PROSITE" id="PS50213">
    <property type="entry name" value="FAS1"/>
    <property type="match status" value="1"/>
</dbReference>
<organism evidence="3 4">
    <name type="scientific">Elysia chlorotica</name>
    <name type="common">Eastern emerald elysia</name>
    <name type="synonym">Sea slug</name>
    <dbReference type="NCBI Taxonomy" id="188477"/>
    <lineage>
        <taxon>Eukaryota</taxon>
        <taxon>Metazoa</taxon>
        <taxon>Spiralia</taxon>
        <taxon>Lophotrochozoa</taxon>
        <taxon>Mollusca</taxon>
        <taxon>Gastropoda</taxon>
        <taxon>Heterobranchia</taxon>
        <taxon>Euthyneura</taxon>
        <taxon>Panpulmonata</taxon>
        <taxon>Sacoglossa</taxon>
        <taxon>Placobranchoidea</taxon>
        <taxon>Plakobranchidae</taxon>
        <taxon>Elysia</taxon>
    </lineage>
</organism>
<feature type="chain" id="PRO_5019142380" description="FAS1 domain-containing protein" evidence="1">
    <location>
        <begin position="20"/>
        <end position="182"/>
    </location>
</feature>
<dbReference type="InterPro" id="IPR036378">
    <property type="entry name" value="FAS1_dom_sf"/>
</dbReference>
<dbReference type="GO" id="GO:0030198">
    <property type="term" value="P:extracellular matrix organization"/>
    <property type="evidence" value="ECO:0007669"/>
    <property type="project" value="TreeGrafter"/>
</dbReference>
<dbReference type="InterPro" id="IPR050904">
    <property type="entry name" value="Adhesion/Biosynth-related"/>
</dbReference>
<dbReference type="GO" id="GO:0005615">
    <property type="term" value="C:extracellular space"/>
    <property type="evidence" value="ECO:0007669"/>
    <property type="project" value="TreeGrafter"/>
</dbReference>
<reference evidence="3 4" key="1">
    <citation type="submission" date="2019-01" db="EMBL/GenBank/DDBJ databases">
        <title>A draft genome assembly of the solar-powered sea slug Elysia chlorotica.</title>
        <authorList>
            <person name="Cai H."/>
            <person name="Li Q."/>
            <person name="Fang X."/>
            <person name="Li J."/>
            <person name="Curtis N.E."/>
            <person name="Altenburger A."/>
            <person name="Shibata T."/>
            <person name="Feng M."/>
            <person name="Maeda T."/>
            <person name="Schwartz J.A."/>
            <person name="Shigenobu S."/>
            <person name="Lundholm N."/>
            <person name="Nishiyama T."/>
            <person name="Yang H."/>
            <person name="Hasebe M."/>
            <person name="Li S."/>
            <person name="Pierce S.K."/>
            <person name="Wang J."/>
        </authorList>
    </citation>
    <scope>NUCLEOTIDE SEQUENCE [LARGE SCALE GENOMIC DNA]</scope>
    <source>
        <strain evidence="3">EC2010</strain>
        <tissue evidence="3">Whole organism of an adult</tissue>
    </source>
</reference>
<dbReference type="GO" id="GO:0031012">
    <property type="term" value="C:extracellular matrix"/>
    <property type="evidence" value="ECO:0007669"/>
    <property type="project" value="TreeGrafter"/>
</dbReference>
<feature type="signal peptide" evidence="1">
    <location>
        <begin position="1"/>
        <end position="19"/>
    </location>
</feature>
<proteinExistence type="predicted"/>
<dbReference type="InterPro" id="IPR000782">
    <property type="entry name" value="FAS1_domain"/>
</dbReference>
<dbReference type="AlphaFoldDB" id="A0A433TVR1"/>
<dbReference type="Pfam" id="PF02469">
    <property type="entry name" value="Fasciclin"/>
    <property type="match status" value="1"/>
</dbReference>
<dbReference type="EMBL" id="RQTK01000164">
    <property type="protein sequence ID" value="RUS85629.1"/>
    <property type="molecule type" value="Genomic_DNA"/>
</dbReference>
<comment type="caution">
    <text evidence="3">The sequence shown here is derived from an EMBL/GenBank/DDBJ whole genome shotgun (WGS) entry which is preliminary data.</text>
</comment>
<sequence length="182" mass="19624">MEPLPVILVLAVAAGFSSGASQFLNLDIDSVKRMVLEYEPVLKEQLAHNEAVPLAVRQFHESILQAERLAADPIPKVAQDLGLTDLVSSVVKAGLAPTLESAGPFTVFGPTNDAFFKLPEWVKKEVANVTVLAEVLKFHVLSGKVESKSLKNELEVATVEGSKLRINLYTKDSKTVATAQCA</sequence>
<keyword evidence="1" id="KW-0732">Signal</keyword>
<evidence type="ECO:0000313" key="4">
    <source>
        <dbReference type="Proteomes" id="UP000271974"/>
    </source>
</evidence>
<dbReference type="PANTHER" id="PTHR10900">
    <property type="entry name" value="PERIOSTIN-RELATED"/>
    <property type="match status" value="1"/>
</dbReference>
<dbReference type="STRING" id="188477.A0A433TVR1"/>
<dbReference type="OrthoDB" id="286301at2759"/>
<feature type="non-terminal residue" evidence="3">
    <location>
        <position position="182"/>
    </location>
</feature>
<keyword evidence="4" id="KW-1185">Reference proteome</keyword>
<dbReference type="SUPFAM" id="SSF82153">
    <property type="entry name" value="FAS1 domain"/>
    <property type="match status" value="1"/>
</dbReference>
<feature type="domain" description="FAS1" evidence="2">
    <location>
        <begin position="70"/>
        <end position="182"/>
    </location>
</feature>